<accession>A0ABT7DYK6</accession>
<dbReference type="Gene3D" id="3.30.450.20">
    <property type="entry name" value="PAS domain"/>
    <property type="match status" value="4"/>
</dbReference>
<protein>
    <recommendedName>
        <fullName evidence="2">histidine kinase</fullName>
        <ecNumber evidence="2">2.7.13.3</ecNumber>
    </recommendedName>
</protein>
<evidence type="ECO:0000259" key="8">
    <source>
        <dbReference type="PROSITE" id="PS50113"/>
    </source>
</evidence>
<evidence type="ECO:0000256" key="3">
    <source>
        <dbReference type="ARBA" id="ARBA00022553"/>
    </source>
</evidence>
<evidence type="ECO:0000256" key="5">
    <source>
        <dbReference type="ARBA" id="ARBA00022777"/>
    </source>
</evidence>
<dbReference type="InterPro" id="IPR003661">
    <property type="entry name" value="HisK_dim/P_dom"/>
</dbReference>
<evidence type="ECO:0000256" key="1">
    <source>
        <dbReference type="ARBA" id="ARBA00000085"/>
    </source>
</evidence>
<dbReference type="InterPro" id="IPR013655">
    <property type="entry name" value="PAS_fold_3"/>
</dbReference>
<dbReference type="InterPro" id="IPR001610">
    <property type="entry name" value="PAC"/>
</dbReference>
<comment type="catalytic activity">
    <reaction evidence="1">
        <text>ATP + protein L-histidine = ADP + protein N-phospho-L-histidine.</text>
        <dbReference type="EC" id="2.7.13.3"/>
    </reaction>
</comment>
<dbReference type="PROSITE" id="PS50109">
    <property type="entry name" value="HIS_KIN"/>
    <property type="match status" value="1"/>
</dbReference>
<dbReference type="SMART" id="SM00091">
    <property type="entry name" value="PAS"/>
    <property type="match status" value="4"/>
</dbReference>
<dbReference type="InterPro" id="IPR000700">
    <property type="entry name" value="PAS-assoc_C"/>
</dbReference>
<evidence type="ECO:0000313" key="9">
    <source>
        <dbReference type="EMBL" id="MDK2123747.1"/>
    </source>
</evidence>
<feature type="domain" description="PAS" evidence="7">
    <location>
        <begin position="392"/>
        <end position="463"/>
    </location>
</feature>
<dbReference type="CDD" id="cd00130">
    <property type="entry name" value="PAS"/>
    <property type="match status" value="3"/>
</dbReference>
<dbReference type="Pfam" id="PF13426">
    <property type="entry name" value="PAS_9"/>
    <property type="match status" value="1"/>
</dbReference>
<dbReference type="SUPFAM" id="SSF55874">
    <property type="entry name" value="ATPase domain of HSP90 chaperone/DNA topoisomerase II/histidine kinase"/>
    <property type="match status" value="1"/>
</dbReference>
<dbReference type="PANTHER" id="PTHR43304:SF1">
    <property type="entry name" value="PAC DOMAIN-CONTAINING PROTEIN"/>
    <property type="match status" value="1"/>
</dbReference>
<dbReference type="EC" id="2.7.13.3" evidence="2"/>
<dbReference type="PRINTS" id="PR00344">
    <property type="entry name" value="BCTRLSENSOR"/>
</dbReference>
<dbReference type="CDD" id="cd00075">
    <property type="entry name" value="HATPase"/>
    <property type="match status" value="1"/>
</dbReference>
<keyword evidence="5" id="KW-0418">Kinase</keyword>
<feature type="domain" description="PAC" evidence="8">
    <location>
        <begin position="301"/>
        <end position="352"/>
    </location>
</feature>
<evidence type="ECO:0000259" key="6">
    <source>
        <dbReference type="PROSITE" id="PS50109"/>
    </source>
</evidence>
<dbReference type="InterPro" id="IPR003594">
    <property type="entry name" value="HATPase_dom"/>
</dbReference>
<organism evidence="9 10">
    <name type="scientific">Parachitinimonas caeni</name>
    <dbReference type="NCBI Taxonomy" id="3031301"/>
    <lineage>
        <taxon>Bacteria</taxon>
        <taxon>Pseudomonadati</taxon>
        <taxon>Pseudomonadota</taxon>
        <taxon>Betaproteobacteria</taxon>
        <taxon>Neisseriales</taxon>
        <taxon>Chitinibacteraceae</taxon>
        <taxon>Parachitinimonas</taxon>
    </lineage>
</organism>
<dbReference type="Proteomes" id="UP001172778">
    <property type="component" value="Unassembled WGS sequence"/>
</dbReference>
<name>A0ABT7DYK6_9NEIS</name>
<dbReference type="PROSITE" id="PS50112">
    <property type="entry name" value="PAS"/>
    <property type="match status" value="2"/>
</dbReference>
<dbReference type="InterPro" id="IPR004358">
    <property type="entry name" value="Sig_transdc_His_kin-like_C"/>
</dbReference>
<comment type="caution">
    <text evidence="9">The sequence shown here is derived from an EMBL/GenBank/DDBJ whole genome shotgun (WGS) entry which is preliminary data.</text>
</comment>
<dbReference type="InterPro" id="IPR052162">
    <property type="entry name" value="Sensor_kinase/Photoreceptor"/>
</dbReference>
<dbReference type="SUPFAM" id="SSF47384">
    <property type="entry name" value="Homodimeric domain of signal transducing histidine kinase"/>
    <property type="match status" value="1"/>
</dbReference>
<dbReference type="RefSeq" id="WP_284100052.1">
    <property type="nucleotide sequence ID" value="NZ_JARRAF010000006.1"/>
</dbReference>
<feature type="domain" description="Histidine kinase" evidence="6">
    <location>
        <begin position="664"/>
        <end position="879"/>
    </location>
</feature>
<feature type="domain" description="PAC" evidence="8">
    <location>
        <begin position="595"/>
        <end position="646"/>
    </location>
</feature>
<dbReference type="EMBL" id="JARRAF010000006">
    <property type="protein sequence ID" value="MDK2123747.1"/>
    <property type="molecule type" value="Genomic_DNA"/>
</dbReference>
<proteinExistence type="predicted"/>
<keyword evidence="10" id="KW-1185">Reference proteome</keyword>
<dbReference type="NCBIfam" id="TIGR00229">
    <property type="entry name" value="sensory_box"/>
    <property type="match status" value="3"/>
</dbReference>
<dbReference type="InterPro" id="IPR013767">
    <property type="entry name" value="PAS_fold"/>
</dbReference>
<evidence type="ECO:0000256" key="4">
    <source>
        <dbReference type="ARBA" id="ARBA00022679"/>
    </source>
</evidence>
<dbReference type="Pfam" id="PF08447">
    <property type="entry name" value="PAS_3"/>
    <property type="match status" value="1"/>
</dbReference>
<dbReference type="Gene3D" id="3.30.565.10">
    <property type="entry name" value="Histidine kinase-like ATPase, C-terminal domain"/>
    <property type="match status" value="1"/>
</dbReference>
<dbReference type="PROSITE" id="PS50113">
    <property type="entry name" value="PAC"/>
    <property type="match status" value="3"/>
</dbReference>
<dbReference type="InterPro" id="IPR013656">
    <property type="entry name" value="PAS_4"/>
</dbReference>
<dbReference type="SUPFAM" id="SSF55785">
    <property type="entry name" value="PYP-like sensor domain (PAS domain)"/>
    <property type="match status" value="4"/>
</dbReference>
<dbReference type="InterPro" id="IPR036097">
    <property type="entry name" value="HisK_dim/P_sf"/>
</dbReference>
<evidence type="ECO:0000256" key="2">
    <source>
        <dbReference type="ARBA" id="ARBA00012438"/>
    </source>
</evidence>
<dbReference type="PANTHER" id="PTHR43304">
    <property type="entry name" value="PHYTOCHROME-LIKE PROTEIN CPH1"/>
    <property type="match status" value="1"/>
</dbReference>
<sequence length="886" mass="99893">MPEPTSHPLIDLTGAPSVLLDGQGCVRAGNKAGLSLLGLGMVVGDQLNQGYQEVWQSCLDRLLAGPGEQRIPLKFDHLRLGSAFDCLIRHVPEGGVLLQFELSAAGDDMVSAAFDQTGFLFAVLDEEGQVLAVNATHLNVLGLDQTAVGRKFWELAHWHRGHAIGEVLRESVAMAALGTVVRRDLHDPMTGRVIELRITKVEAEGMSLLLAEGVDISERVMVETEIRERELLFRLISENVDDLIAVLDTQGRRIYNSPSYRRVLGDESVAAGQVSFDTIHPEDRQRIEQQFADTIRTGSGNKVEYRYVLPNGDVRFIESSANVVRNPDGSIWRVVVGRDVSERKVQERELRRLNAELESRIVDRTRELSLANIQLKSKIDELERMESALWESFERTRRIIDTASDAVISVNQQGQIVDWNREAENLFGWTHEEAFFKEAATLIVPPGVQEAYRAELAQYFNESSPRLRRDRGHESLALRRDGHVFSVEVNSWPIQVGEARLLISFIRDITERKQLESKLNSSLMEREAILQAAMVGLVLTVDRNQVWSNKIFEEMVGWRNEEVAGRASDFHFVNYEDYEYWGRWAYPRLLSGESVVFERRLLRKDGTIFWVQQSGSLLDRNQPGRGAIWAIVDISHRKRAEEEMQKALQRERELSELKSRFVSMASHEFRTPLATIQSSIELIEHYRDELPEEEQKEIFSSVYGAVRHMTRMLDDVLTVNRAEAGMLKPSLKPGSWQVFCNKLVEEMQLMNDPSRPLDYRFQGPATGQIDDKLARHIFSNLLSNAVKYSPKGGTVTFAVERKEREIRFEVADQGIGIPESDLPKLFSSFFRASNVGNISGTGLGLSIVKKAVEAMGGVLDVQSTVGAGTRFIVTLPQEAAVEKEAS</sequence>
<dbReference type="CDD" id="cd00082">
    <property type="entry name" value="HisKA"/>
    <property type="match status" value="1"/>
</dbReference>
<keyword evidence="3" id="KW-0597">Phosphoprotein</keyword>
<dbReference type="SMART" id="SM00387">
    <property type="entry name" value="HATPase_c"/>
    <property type="match status" value="1"/>
</dbReference>
<dbReference type="Pfam" id="PF02518">
    <property type="entry name" value="HATPase_c"/>
    <property type="match status" value="1"/>
</dbReference>
<dbReference type="Pfam" id="PF00512">
    <property type="entry name" value="HisKA"/>
    <property type="match status" value="1"/>
</dbReference>
<dbReference type="InterPro" id="IPR005467">
    <property type="entry name" value="His_kinase_dom"/>
</dbReference>
<keyword evidence="4" id="KW-0808">Transferase</keyword>
<dbReference type="Pfam" id="PF00989">
    <property type="entry name" value="PAS"/>
    <property type="match status" value="1"/>
</dbReference>
<dbReference type="SMART" id="SM00388">
    <property type="entry name" value="HisKA"/>
    <property type="match status" value="1"/>
</dbReference>
<dbReference type="SMART" id="SM00086">
    <property type="entry name" value="PAC"/>
    <property type="match status" value="4"/>
</dbReference>
<feature type="domain" description="PAC" evidence="8">
    <location>
        <begin position="471"/>
        <end position="521"/>
    </location>
</feature>
<evidence type="ECO:0000313" key="10">
    <source>
        <dbReference type="Proteomes" id="UP001172778"/>
    </source>
</evidence>
<dbReference type="InterPro" id="IPR000014">
    <property type="entry name" value="PAS"/>
</dbReference>
<dbReference type="InterPro" id="IPR035965">
    <property type="entry name" value="PAS-like_dom_sf"/>
</dbReference>
<reference evidence="9" key="1">
    <citation type="submission" date="2023-03" db="EMBL/GenBank/DDBJ databases">
        <title>Chitinimonas shenzhenensis gen. nov., sp. nov., a novel member of family Burkholderiaceae isolated from activated sludge collected in Shen Zhen, China.</title>
        <authorList>
            <person name="Wang X."/>
        </authorList>
    </citation>
    <scope>NUCLEOTIDE SEQUENCE</scope>
    <source>
        <strain evidence="9">DQS-5</strain>
    </source>
</reference>
<dbReference type="InterPro" id="IPR036890">
    <property type="entry name" value="HATPase_C_sf"/>
</dbReference>
<gene>
    <name evidence="9" type="ORF">PZA18_06760</name>
</gene>
<dbReference type="Gene3D" id="1.10.287.130">
    <property type="match status" value="1"/>
</dbReference>
<dbReference type="Pfam" id="PF08448">
    <property type="entry name" value="PAS_4"/>
    <property type="match status" value="1"/>
</dbReference>
<feature type="domain" description="PAS" evidence="7">
    <location>
        <begin position="229"/>
        <end position="298"/>
    </location>
</feature>
<evidence type="ECO:0000259" key="7">
    <source>
        <dbReference type="PROSITE" id="PS50112"/>
    </source>
</evidence>